<proteinExistence type="predicted"/>
<dbReference type="Proteomes" id="UP000529417">
    <property type="component" value="Unassembled WGS sequence"/>
</dbReference>
<name>A0A7Z0KZP4_9RHOB</name>
<protein>
    <submittedName>
        <fullName evidence="1">Uncharacterized protein</fullName>
    </submittedName>
</protein>
<keyword evidence="2" id="KW-1185">Reference proteome</keyword>
<dbReference type="EMBL" id="JACBXS010000150">
    <property type="protein sequence ID" value="NYS26947.1"/>
    <property type="molecule type" value="Genomic_DNA"/>
</dbReference>
<reference evidence="1 2" key="1">
    <citation type="journal article" date="2000" name="Arch. Microbiol.">
        <title>Rhodobaca bogoriensis gen. nov. and sp. nov., an alkaliphilic purple nonsulfur bacterium from African Rift Valley soda lakes.</title>
        <authorList>
            <person name="Milford A.D."/>
            <person name="Achenbach L.A."/>
            <person name="Jung D.O."/>
            <person name="Madigan M.T."/>
        </authorList>
    </citation>
    <scope>NUCLEOTIDE SEQUENCE [LARGE SCALE GENOMIC DNA]</scope>
    <source>
        <strain evidence="1 2">2376</strain>
    </source>
</reference>
<organism evidence="1 2">
    <name type="scientific">Rhabdonatronobacter sediminivivens</name>
    <dbReference type="NCBI Taxonomy" id="2743469"/>
    <lineage>
        <taxon>Bacteria</taxon>
        <taxon>Pseudomonadati</taxon>
        <taxon>Pseudomonadota</taxon>
        <taxon>Alphaproteobacteria</taxon>
        <taxon>Rhodobacterales</taxon>
        <taxon>Paracoccaceae</taxon>
        <taxon>Rhabdonatronobacter</taxon>
    </lineage>
</organism>
<evidence type="ECO:0000313" key="1">
    <source>
        <dbReference type="EMBL" id="NYS26947.1"/>
    </source>
</evidence>
<evidence type="ECO:0000313" key="2">
    <source>
        <dbReference type="Proteomes" id="UP000529417"/>
    </source>
</evidence>
<dbReference type="AlphaFoldDB" id="A0A7Z0KZP4"/>
<comment type="caution">
    <text evidence="1">The sequence shown here is derived from an EMBL/GenBank/DDBJ whole genome shotgun (WGS) entry which is preliminary data.</text>
</comment>
<sequence>MKLKVRDIVGLPGMPGTKRRALDWLKRSELSYVKIGDTFYFRSPRKIALALRPG</sequence>
<gene>
    <name evidence="1" type="ORF">HUK65_18545</name>
</gene>
<accession>A0A7Z0KZP4</accession>